<organism evidence="1 2">
    <name type="scientific">Filimonas effusa</name>
    <dbReference type="NCBI Taxonomy" id="2508721"/>
    <lineage>
        <taxon>Bacteria</taxon>
        <taxon>Pseudomonadati</taxon>
        <taxon>Bacteroidota</taxon>
        <taxon>Chitinophagia</taxon>
        <taxon>Chitinophagales</taxon>
        <taxon>Chitinophagaceae</taxon>
        <taxon>Filimonas</taxon>
    </lineage>
</organism>
<dbReference type="EMBL" id="SDHZ01000004">
    <property type="protein sequence ID" value="RXK81321.1"/>
    <property type="molecule type" value="Genomic_DNA"/>
</dbReference>
<evidence type="ECO:0000313" key="2">
    <source>
        <dbReference type="Proteomes" id="UP000290545"/>
    </source>
</evidence>
<dbReference type="AlphaFoldDB" id="A0A4Q1D2K9"/>
<dbReference type="OrthoDB" id="799641at2"/>
<name>A0A4Q1D2K9_9BACT</name>
<dbReference type="RefSeq" id="WP_129005575.1">
    <property type="nucleotide sequence ID" value="NZ_SDHZ01000004.1"/>
</dbReference>
<sequence length="67" mass="7678">MTKLEAHFENRIYFFIVKNKSSDEVSIDMYGTPYTFIKKAGKWENRTGNKMNMVSGLIDAVIATTQP</sequence>
<evidence type="ECO:0000313" key="1">
    <source>
        <dbReference type="EMBL" id="RXK81321.1"/>
    </source>
</evidence>
<proteinExistence type="predicted"/>
<protein>
    <submittedName>
        <fullName evidence="1">Uncharacterized protein</fullName>
    </submittedName>
</protein>
<keyword evidence="2" id="KW-1185">Reference proteome</keyword>
<dbReference type="Proteomes" id="UP000290545">
    <property type="component" value="Unassembled WGS sequence"/>
</dbReference>
<gene>
    <name evidence="1" type="ORF">ESB13_20510</name>
</gene>
<accession>A0A4Q1D2K9</accession>
<reference evidence="1 2" key="1">
    <citation type="submission" date="2019-01" db="EMBL/GenBank/DDBJ databases">
        <title>Filimonas sp. strain TTM-71.</title>
        <authorList>
            <person name="Chen W.-M."/>
        </authorList>
    </citation>
    <scope>NUCLEOTIDE SEQUENCE [LARGE SCALE GENOMIC DNA]</scope>
    <source>
        <strain evidence="1 2">TTM-71</strain>
    </source>
</reference>
<comment type="caution">
    <text evidence="1">The sequence shown here is derived from an EMBL/GenBank/DDBJ whole genome shotgun (WGS) entry which is preliminary data.</text>
</comment>